<accession>A0AAD9GUA9</accession>
<dbReference type="EMBL" id="JASMQC010000006">
    <property type="protein sequence ID" value="KAK1944681.1"/>
    <property type="molecule type" value="Genomic_DNA"/>
</dbReference>
<comment type="caution">
    <text evidence="2">The sequence shown here is derived from an EMBL/GenBank/DDBJ whole genome shotgun (WGS) entry which is preliminary data.</text>
</comment>
<feature type="compositionally biased region" description="Polar residues" evidence="1">
    <location>
        <begin position="377"/>
        <end position="386"/>
    </location>
</feature>
<keyword evidence="3" id="KW-1185">Reference proteome</keyword>
<reference evidence="2" key="1">
    <citation type="submission" date="2023-08" db="EMBL/GenBank/DDBJ databases">
        <title>Reference Genome Resource for the Citrus Pathogen Phytophthora citrophthora.</title>
        <authorList>
            <person name="Moller H."/>
            <person name="Coetzee B."/>
            <person name="Rose L.J."/>
            <person name="Van Niekerk J.M."/>
        </authorList>
    </citation>
    <scope>NUCLEOTIDE SEQUENCE</scope>
    <source>
        <strain evidence="2">STE-U-9442</strain>
    </source>
</reference>
<dbReference type="AlphaFoldDB" id="A0AAD9GUA9"/>
<feature type="region of interest" description="Disordered" evidence="1">
    <location>
        <begin position="53"/>
        <end position="193"/>
    </location>
</feature>
<organism evidence="2 3">
    <name type="scientific">Phytophthora citrophthora</name>
    <dbReference type="NCBI Taxonomy" id="4793"/>
    <lineage>
        <taxon>Eukaryota</taxon>
        <taxon>Sar</taxon>
        <taxon>Stramenopiles</taxon>
        <taxon>Oomycota</taxon>
        <taxon>Peronosporomycetes</taxon>
        <taxon>Peronosporales</taxon>
        <taxon>Peronosporaceae</taxon>
        <taxon>Phytophthora</taxon>
    </lineage>
</organism>
<evidence type="ECO:0000313" key="2">
    <source>
        <dbReference type="EMBL" id="KAK1944681.1"/>
    </source>
</evidence>
<feature type="compositionally biased region" description="Polar residues" evidence="1">
    <location>
        <begin position="429"/>
        <end position="445"/>
    </location>
</feature>
<gene>
    <name evidence="2" type="ORF">P3T76_004593</name>
</gene>
<feature type="compositionally biased region" description="Acidic residues" evidence="1">
    <location>
        <begin position="82"/>
        <end position="94"/>
    </location>
</feature>
<evidence type="ECO:0000256" key="1">
    <source>
        <dbReference type="SAM" id="MobiDB-lite"/>
    </source>
</evidence>
<evidence type="ECO:0000313" key="3">
    <source>
        <dbReference type="Proteomes" id="UP001259832"/>
    </source>
</evidence>
<feature type="compositionally biased region" description="Polar residues" evidence="1">
    <location>
        <begin position="59"/>
        <end position="71"/>
    </location>
</feature>
<protein>
    <submittedName>
        <fullName evidence="2">Uncharacterized protein</fullName>
    </submittedName>
</protein>
<proteinExistence type="predicted"/>
<name>A0AAD9GUA9_9STRA</name>
<dbReference type="Proteomes" id="UP001259832">
    <property type="component" value="Unassembled WGS sequence"/>
</dbReference>
<sequence>MQQHVAPWVAPILALTTQPPNSLSPEPPAPATLSVAEYFAASRLRYGARLMGSPAASHVGSSPASERQAASPTRDPGRSPSEDGEIEVDYEESVTGDAHDSPARESTPPPQTLALGSPRDSRRNTSPRQLRQPNPFPSGPSSSVPDALRNAPPLPTRDSPRESVEDTVSNPLDEAQEASISASSRSHRPVLRDIVGSSSRRDYGFEPRDPAEQVKQLLAQPMLHGHAIGAAPRTAAEIQQRKELHERYLFPQACTAAEYRQRLDKQRRGESVSQMRTYPLVLHSGETPESYMIHVGSWAEASRKVQSFDRLMESCSEVDVRLTRGLLFQYAKVRVRPGRFLRHTTAVALAPRATIPAPQGAPSTSGGGSLAEPAADQSLSSAVSPSTPHPSGEMRVSTGWSTSSPPGASDLRDQKRPRRQGSLAAVAPQTPTSSGNVDTHATSPDTGFEYDGDAAPSGVPHGSGGSPARRATAEVADSQRRAILDECDDRYLAQRAWYELDRPIQTLQSKRQSLQEDMERVLIMRNHHAWWVILTRAVVQQTAFQAIAIEPHL</sequence>
<feature type="region of interest" description="Disordered" evidence="1">
    <location>
        <begin position="353"/>
        <end position="474"/>
    </location>
</feature>